<name>A0ABW8FS35_9ACTN</name>
<proteinExistence type="predicted"/>
<accession>A0ABW8FS35</accession>
<sequence>MRLQLVPADEIDEPQLWYHSKEPRLRPTTDSRLCALRQHVYGDALAAVKPGRAVRVATYVFAAPGVDADATHILLGRYARDRGWAVHRERFTDTPADGPMPARPQFNTACRRAGSGFVDGVLAPDRGAMPITDEAYEAYLHWLHRHYAFVAFLKPSYGGHRG</sequence>
<comment type="caution">
    <text evidence="1">The sequence shown here is derived from an EMBL/GenBank/DDBJ whole genome shotgun (WGS) entry which is preliminary data.</text>
</comment>
<organism evidence="1 2">
    <name type="scientific">Streptomyces iakyrus</name>
    <dbReference type="NCBI Taxonomy" id="68219"/>
    <lineage>
        <taxon>Bacteria</taxon>
        <taxon>Bacillati</taxon>
        <taxon>Actinomycetota</taxon>
        <taxon>Actinomycetes</taxon>
        <taxon>Kitasatosporales</taxon>
        <taxon>Streptomycetaceae</taxon>
        <taxon>Streptomyces</taxon>
    </lineage>
</organism>
<keyword evidence="2" id="KW-1185">Reference proteome</keyword>
<evidence type="ECO:0000313" key="1">
    <source>
        <dbReference type="EMBL" id="MFJ4084900.1"/>
    </source>
</evidence>
<dbReference type="EMBL" id="JBIVGG010000022">
    <property type="protein sequence ID" value="MFJ4084900.1"/>
    <property type="molecule type" value="Genomic_DNA"/>
</dbReference>
<reference evidence="1 2" key="1">
    <citation type="submission" date="2024-10" db="EMBL/GenBank/DDBJ databases">
        <title>The Natural Products Discovery Center: Release of the First 8490 Sequenced Strains for Exploring Actinobacteria Biosynthetic Diversity.</title>
        <authorList>
            <person name="Kalkreuter E."/>
            <person name="Kautsar S.A."/>
            <person name="Yang D."/>
            <person name="Bader C.D."/>
            <person name="Teijaro C.N."/>
            <person name="Fluegel L."/>
            <person name="Davis C.M."/>
            <person name="Simpson J.R."/>
            <person name="Lauterbach L."/>
            <person name="Steele A.D."/>
            <person name="Gui C."/>
            <person name="Meng S."/>
            <person name="Li G."/>
            <person name="Viehrig K."/>
            <person name="Ye F."/>
            <person name="Su P."/>
            <person name="Kiefer A.F."/>
            <person name="Nichols A."/>
            <person name="Cepeda A.J."/>
            <person name="Yan W."/>
            <person name="Fan B."/>
            <person name="Jiang Y."/>
            <person name="Adhikari A."/>
            <person name="Zheng C.-J."/>
            <person name="Schuster L."/>
            <person name="Cowan T.M."/>
            <person name="Smanski M.J."/>
            <person name="Chevrette M.G."/>
            <person name="De Carvalho L.P.S."/>
            <person name="Shen B."/>
        </authorList>
    </citation>
    <scope>NUCLEOTIDE SEQUENCE [LARGE SCALE GENOMIC DNA]</scope>
    <source>
        <strain evidence="1 2">NPDC089932</strain>
    </source>
</reference>
<dbReference type="Proteomes" id="UP001617511">
    <property type="component" value="Unassembled WGS sequence"/>
</dbReference>
<dbReference type="RefSeq" id="WP_402076254.1">
    <property type="nucleotide sequence ID" value="NZ_JBIVGG010000022.1"/>
</dbReference>
<gene>
    <name evidence="1" type="ORF">ACIP2Z_38905</name>
</gene>
<evidence type="ECO:0000313" key="2">
    <source>
        <dbReference type="Proteomes" id="UP001617511"/>
    </source>
</evidence>
<protein>
    <submittedName>
        <fullName evidence="1">Uncharacterized protein</fullName>
    </submittedName>
</protein>